<proteinExistence type="predicted"/>
<evidence type="ECO:0000313" key="2">
    <source>
        <dbReference type="EMBL" id="QHD67411.1"/>
    </source>
</evidence>
<dbReference type="Proteomes" id="UP000464086">
    <property type="component" value="Chromosome"/>
</dbReference>
<organism evidence="2 3">
    <name type="scientific">Sphingobium yanoikuyae</name>
    <name type="common">Sphingomonas yanoikuyae</name>
    <dbReference type="NCBI Taxonomy" id="13690"/>
    <lineage>
        <taxon>Bacteria</taxon>
        <taxon>Pseudomonadati</taxon>
        <taxon>Pseudomonadota</taxon>
        <taxon>Alphaproteobacteria</taxon>
        <taxon>Sphingomonadales</taxon>
        <taxon>Sphingomonadaceae</taxon>
        <taxon>Sphingobium</taxon>
    </lineage>
</organism>
<sequence length="208" mass="21692">MTDDEMQAAIDAAVDKATKGLKDKVSELHSVNKALKDEAQAAKDAAEQAEHDAAEKSNSVEDVRRSYDAKLKKLQDTIDTRDKTLATMLIDNAISTKLGEAGVFPWASEAVSALMKAGAVVKDGQAMVGDVPLADHITSYLGSDAGKNYVAAPANGGAGATGSTAKSSEWSKAPTTAVEMTAWANYATANPASANSLADQWGMPHLKP</sequence>
<name>A0A6P1GIK4_SPHYA</name>
<evidence type="ECO:0000256" key="1">
    <source>
        <dbReference type="SAM" id="MobiDB-lite"/>
    </source>
</evidence>
<reference evidence="2 3" key="1">
    <citation type="submission" date="2019-12" db="EMBL/GenBank/DDBJ databases">
        <title>Functional and genomic insights into the Sphingobium yanoikuyae YC-JY1, a bacterium efficiently degrading bisphenol A.</title>
        <authorList>
            <person name="Jia Y."/>
            <person name="Li X."/>
            <person name="Wang J."/>
            <person name="Eltoukhy A."/>
            <person name="Lamraoui I."/>
            <person name="Yan Y."/>
        </authorList>
    </citation>
    <scope>NUCLEOTIDE SEQUENCE [LARGE SCALE GENOMIC DNA]</scope>
    <source>
        <strain evidence="2 3">YC-JY1</strain>
    </source>
</reference>
<accession>A0A6P1GIK4</accession>
<gene>
    <name evidence="2" type="ORF">GS397_10345</name>
</gene>
<dbReference type="RefSeq" id="WP_125987740.1">
    <property type="nucleotide sequence ID" value="NZ_CP047218.1"/>
</dbReference>
<evidence type="ECO:0000313" key="3">
    <source>
        <dbReference type="Proteomes" id="UP000464086"/>
    </source>
</evidence>
<feature type="region of interest" description="Disordered" evidence="1">
    <location>
        <begin position="36"/>
        <end position="62"/>
    </location>
</feature>
<protein>
    <submittedName>
        <fullName evidence="2">Uncharacterized protein</fullName>
    </submittedName>
</protein>
<dbReference type="EMBL" id="CP047218">
    <property type="protein sequence ID" value="QHD67411.1"/>
    <property type="molecule type" value="Genomic_DNA"/>
</dbReference>
<dbReference type="AlphaFoldDB" id="A0A6P1GIK4"/>